<evidence type="ECO:0000313" key="2">
    <source>
        <dbReference type="EMBL" id="KAG5496074.1"/>
    </source>
</evidence>
<dbReference type="GeneID" id="94288477"/>
<dbReference type="EMBL" id="JAFJZO010000032">
    <property type="protein sequence ID" value="KAG5496074.1"/>
    <property type="molecule type" value="Genomic_DNA"/>
</dbReference>
<accession>A0A836HR31</accession>
<gene>
    <name evidence="2" type="ORF">JKF63_02372</name>
</gene>
<reference evidence="2 3" key="1">
    <citation type="submission" date="2021-02" db="EMBL/GenBank/DDBJ databases">
        <title>Porcisia hertigi Genome sequencing and assembly.</title>
        <authorList>
            <person name="Almutairi H."/>
            <person name="Gatherer D."/>
        </authorList>
    </citation>
    <scope>NUCLEOTIDE SEQUENCE [LARGE SCALE GENOMIC DNA]</scope>
    <source>
        <strain evidence="2 3">C119</strain>
    </source>
</reference>
<evidence type="ECO:0000313" key="3">
    <source>
        <dbReference type="Proteomes" id="UP000674318"/>
    </source>
</evidence>
<dbReference type="Proteomes" id="UP000674318">
    <property type="component" value="Chromosome 32"/>
</dbReference>
<name>A0A836HR31_9TRYP</name>
<feature type="region of interest" description="Disordered" evidence="1">
    <location>
        <begin position="269"/>
        <end position="330"/>
    </location>
</feature>
<feature type="region of interest" description="Disordered" evidence="1">
    <location>
        <begin position="589"/>
        <end position="630"/>
    </location>
</feature>
<organism evidence="2 3">
    <name type="scientific">Porcisia hertigi</name>
    <dbReference type="NCBI Taxonomy" id="2761500"/>
    <lineage>
        <taxon>Eukaryota</taxon>
        <taxon>Discoba</taxon>
        <taxon>Euglenozoa</taxon>
        <taxon>Kinetoplastea</taxon>
        <taxon>Metakinetoplastina</taxon>
        <taxon>Trypanosomatida</taxon>
        <taxon>Trypanosomatidae</taxon>
        <taxon>Leishmaniinae</taxon>
        <taxon>Porcisia</taxon>
    </lineage>
</organism>
<dbReference type="OrthoDB" id="273436at2759"/>
<proteinExistence type="predicted"/>
<protein>
    <submittedName>
        <fullName evidence="2">Uncharacterized protein</fullName>
    </submittedName>
</protein>
<feature type="region of interest" description="Disordered" evidence="1">
    <location>
        <begin position="475"/>
        <end position="508"/>
    </location>
</feature>
<comment type="caution">
    <text evidence="2">The sequence shown here is derived from an EMBL/GenBank/DDBJ whole genome shotgun (WGS) entry which is preliminary data.</text>
</comment>
<dbReference type="AlphaFoldDB" id="A0A836HR31"/>
<evidence type="ECO:0000256" key="1">
    <source>
        <dbReference type="SAM" id="MobiDB-lite"/>
    </source>
</evidence>
<dbReference type="RefSeq" id="XP_067754557.1">
    <property type="nucleotide sequence ID" value="XM_067898400.1"/>
</dbReference>
<sequence>MSVDGRRSRASMSRSGAAPQSTRVAIPFFSELPVPLPNLDALRITDVFARAYYASLHTTLPTAPPAGETASSGVDAVPLKAYVPSAEIASAADEHRTTGEVFCAAVARELVESAANLFASRSLDRLVDAYTACAAWDDMRDVVATSFSPQDYGDITVEHRPHSLSVSVAAPCPTNSDGTVATTTTAPTPYFLRSALSLAGVFTRKPSCALAPQTSIISRPLSAGHNVAIEVAHLECPVPPVPVPVDAYCRYVMKVEDALVSPSALSAAQSLHRRGLGRPSGTTRTTKSGDKSASKSSAAPPLLPSPPPQSLLRSGQRGRRVKNKAIGDASHDAALLASRAESRGGHSPVAGSPEPLSDALTTAMQQESPLSFGDFSESVPHPDRSVARVTVTGDVVAQTGGNEPERKHIAKGLSRNSGVVLAVEEDRLWSTGRPRIGLPWTASRKNVVICSVTPPISDADAAVNEEEITPVVEAAAKETTEAPRRRNRGADWKKSSAPDAQSKKEAARAREAWASSFYTTADASEEIPLQNQVQVNPSAGVVVVETNASASPSSTWRSANKAAASSAVVASGGEFIVPTDRMALSSFSDKRATAHRNNGSPSRTKQLNRDNVRTAQVVKAAPALAPRSQH</sequence>
<dbReference type="KEGG" id="phet:94288477"/>
<keyword evidence="3" id="KW-1185">Reference proteome</keyword>
<feature type="compositionally biased region" description="Polar residues" evidence="1">
    <location>
        <begin position="595"/>
        <end position="605"/>
    </location>
</feature>